<dbReference type="PANTHER" id="PTHR11926:SF1361">
    <property type="entry name" value="CROCETIN GLUCOSYLTRANSFERASE"/>
    <property type="match status" value="1"/>
</dbReference>
<sequence>MPVGWKILIVSYAGAGHINPSLTFADRLRKMGVDVTISTSFFVLKNIKDKETTPHGPTFAPFSDGHDNGIQPTTTLQQFISDFATNGARSVGETITSAVAAGQPFDHLVYTSGIPWAAKVAQAHKLKSSLLWCQPATVLNIHYYYFNGYENLIADNMNNASFPIELPGLPSLTTADLPSFYLPSRPKEHEFLMQVLEDHVDALKTAPRVLVTSFNELEIESITASEQLEFLPIGPLIRSDGKENDECIRCLDTKLEASVVYVAFGSQAILSMEQVEEIAIGLVTSSRPFLWVIRDSEQARRVSKTAQLQTQGMIVEWCSQVAVLNHRSIGCFVTHGGWNSTIEALVAGVPTVVFSQWADQPTNAKMIEDVWKTGVRVTRRGDGVVDGKEIDRCLQKVMAGDDGGEMRRNARKWRDLATEALENGGSSTVNLQAFVNDV</sequence>
<name>A0A251SSB8_HELAN</name>
<reference evidence="4" key="1">
    <citation type="journal article" date="2017" name="Nature">
        <title>The sunflower genome provides insights into oil metabolism, flowering and Asterid evolution.</title>
        <authorList>
            <person name="Badouin H."/>
            <person name="Gouzy J."/>
            <person name="Grassa C.J."/>
            <person name="Murat F."/>
            <person name="Staton S.E."/>
            <person name="Cottret L."/>
            <person name="Lelandais-Briere C."/>
            <person name="Owens G.L."/>
            <person name="Carrere S."/>
            <person name="Mayjonade B."/>
            <person name="Legrand L."/>
            <person name="Gill N."/>
            <person name="Kane N.C."/>
            <person name="Bowers J.E."/>
            <person name="Hubner S."/>
            <person name="Bellec A."/>
            <person name="Berard A."/>
            <person name="Berges H."/>
            <person name="Blanchet N."/>
            <person name="Boniface M.C."/>
            <person name="Brunel D."/>
            <person name="Catrice O."/>
            <person name="Chaidir N."/>
            <person name="Claudel C."/>
            <person name="Donnadieu C."/>
            <person name="Faraut T."/>
            <person name="Fievet G."/>
            <person name="Helmstetter N."/>
            <person name="King M."/>
            <person name="Knapp S.J."/>
            <person name="Lai Z."/>
            <person name="Le Paslier M.C."/>
            <person name="Lippi Y."/>
            <person name="Lorenzon L."/>
            <person name="Mandel J.R."/>
            <person name="Marage G."/>
            <person name="Marchand G."/>
            <person name="Marquand E."/>
            <person name="Bret-Mestries E."/>
            <person name="Morien E."/>
            <person name="Nambeesan S."/>
            <person name="Nguyen T."/>
            <person name="Pegot-Espagnet P."/>
            <person name="Pouilly N."/>
            <person name="Raftis F."/>
            <person name="Sallet E."/>
            <person name="Schiex T."/>
            <person name="Thomas J."/>
            <person name="Vandecasteele C."/>
            <person name="Vares D."/>
            <person name="Vear F."/>
            <person name="Vautrin S."/>
            <person name="Crespi M."/>
            <person name="Mangin B."/>
            <person name="Burke J.M."/>
            <person name="Salse J."/>
            <person name="Munos S."/>
            <person name="Vincourt P."/>
            <person name="Rieseberg L.H."/>
            <person name="Langlade N.B."/>
        </authorList>
    </citation>
    <scope>NUCLEOTIDE SEQUENCE [LARGE SCALE GENOMIC DNA]</scope>
    <source>
        <strain evidence="4">cv. SF193</strain>
    </source>
</reference>
<evidence type="ECO:0000256" key="2">
    <source>
        <dbReference type="ARBA" id="ARBA00022679"/>
    </source>
</evidence>
<dbReference type="FunFam" id="3.40.50.2000:FF:000019">
    <property type="entry name" value="Glycosyltransferase"/>
    <property type="match status" value="1"/>
</dbReference>
<dbReference type="AlphaFoldDB" id="A0A251SSB8"/>
<dbReference type="PROSITE" id="PS00221">
    <property type="entry name" value="MIP"/>
    <property type="match status" value="1"/>
</dbReference>
<evidence type="ECO:0000313" key="3">
    <source>
        <dbReference type="EMBL" id="OTG01453.1"/>
    </source>
</evidence>
<organism evidence="3 4">
    <name type="scientific">Helianthus annuus</name>
    <name type="common">Common sunflower</name>
    <dbReference type="NCBI Taxonomy" id="4232"/>
    <lineage>
        <taxon>Eukaryota</taxon>
        <taxon>Viridiplantae</taxon>
        <taxon>Streptophyta</taxon>
        <taxon>Embryophyta</taxon>
        <taxon>Tracheophyta</taxon>
        <taxon>Spermatophyta</taxon>
        <taxon>Magnoliopsida</taxon>
        <taxon>eudicotyledons</taxon>
        <taxon>Gunneridae</taxon>
        <taxon>Pentapetalae</taxon>
        <taxon>asterids</taxon>
        <taxon>campanulids</taxon>
        <taxon>Asterales</taxon>
        <taxon>Asteraceae</taxon>
        <taxon>Asteroideae</taxon>
        <taxon>Heliantheae alliance</taxon>
        <taxon>Heliantheae</taxon>
        <taxon>Helianthus</taxon>
    </lineage>
</organism>
<dbReference type="Pfam" id="PF00201">
    <property type="entry name" value="UDPGT"/>
    <property type="match status" value="1"/>
</dbReference>
<comment type="similarity">
    <text evidence="1">Belongs to the UDP-glycosyltransferase family.</text>
</comment>
<dbReference type="Proteomes" id="UP000215914">
    <property type="component" value="Chromosome 13"/>
</dbReference>
<evidence type="ECO:0000256" key="1">
    <source>
        <dbReference type="ARBA" id="ARBA00009995"/>
    </source>
</evidence>
<dbReference type="EMBL" id="CM007902">
    <property type="protein sequence ID" value="OTG01453.1"/>
    <property type="molecule type" value="Genomic_DNA"/>
</dbReference>
<accession>A0A251SSB8</accession>
<dbReference type="GO" id="GO:0005737">
    <property type="term" value="C:cytoplasm"/>
    <property type="evidence" value="ECO:0000318"/>
    <property type="project" value="GO_Central"/>
</dbReference>
<dbReference type="PANTHER" id="PTHR11926">
    <property type="entry name" value="GLUCOSYL/GLUCURONOSYL TRANSFERASES"/>
    <property type="match status" value="1"/>
</dbReference>
<keyword evidence="2 3" id="KW-0808">Transferase</keyword>
<gene>
    <name evidence="3" type="ORF">HannXRQ_Chr13g0402261</name>
</gene>
<dbReference type="GO" id="GO:0080043">
    <property type="term" value="F:quercetin 3-O-glucosyltransferase activity"/>
    <property type="evidence" value="ECO:0000318"/>
    <property type="project" value="GO_Central"/>
</dbReference>
<dbReference type="InterPro" id="IPR022357">
    <property type="entry name" value="MIP_CS"/>
</dbReference>
<evidence type="ECO:0000313" key="4">
    <source>
        <dbReference type="Proteomes" id="UP000215914"/>
    </source>
</evidence>
<dbReference type="OMA" id="MAWREES"/>
<keyword evidence="4" id="KW-1185">Reference proteome</keyword>
<dbReference type="SUPFAM" id="SSF53756">
    <property type="entry name" value="UDP-Glycosyltransferase/glycogen phosphorylase"/>
    <property type="match status" value="1"/>
</dbReference>
<dbReference type="CDD" id="cd03784">
    <property type="entry name" value="GT1_Gtf-like"/>
    <property type="match status" value="1"/>
</dbReference>
<dbReference type="InParanoid" id="A0A251SSB8"/>
<protein>
    <submittedName>
        <fullName evidence="3">Putative UDP-glucuronosyl/UDP-glucosyltransferase, Major intrinsic protein, conserved site</fullName>
    </submittedName>
</protein>
<dbReference type="GO" id="GO:0080044">
    <property type="term" value="F:quercetin 7-O-glucosyltransferase activity"/>
    <property type="evidence" value="ECO:0000318"/>
    <property type="project" value="GO_Central"/>
</dbReference>
<proteinExistence type="inferred from homology"/>
<dbReference type="InterPro" id="IPR002213">
    <property type="entry name" value="UDP_glucos_trans"/>
</dbReference>
<dbReference type="Gene3D" id="3.40.50.2000">
    <property type="entry name" value="Glycogen Phosphorylase B"/>
    <property type="match status" value="2"/>
</dbReference>